<dbReference type="CDD" id="cd12148">
    <property type="entry name" value="fungal_TF_MHR"/>
    <property type="match status" value="1"/>
</dbReference>
<dbReference type="Gene3D" id="4.10.240.10">
    <property type="entry name" value="Zn(2)-C6 fungal-type DNA-binding domain"/>
    <property type="match status" value="1"/>
</dbReference>
<dbReference type="InterPro" id="IPR050987">
    <property type="entry name" value="AtrR-like"/>
</dbReference>
<dbReference type="InterPro" id="IPR036864">
    <property type="entry name" value="Zn2-C6_fun-type_DNA-bd_sf"/>
</dbReference>
<dbReference type="PANTHER" id="PTHR46910:SF38">
    <property type="entry name" value="ZN(2)-C6 FUNGAL-TYPE DOMAIN-CONTAINING PROTEIN"/>
    <property type="match status" value="1"/>
</dbReference>
<dbReference type="Pfam" id="PF00172">
    <property type="entry name" value="Zn_clus"/>
    <property type="match status" value="1"/>
</dbReference>
<evidence type="ECO:0000256" key="3">
    <source>
        <dbReference type="SAM" id="MobiDB-lite"/>
    </source>
</evidence>
<dbReference type="GO" id="GO:0008270">
    <property type="term" value="F:zinc ion binding"/>
    <property type="evidence" value="ECO:0007669"/>
    <property type="project" value="InterPro"/>
</dbReference>
<dbReference type="InterPro" id="IPR001138">
    <property type="entry name" value="Zn2Cys6_DnaBD"/>
</dbReference>
<dbReference type="PROSITE" id="PS50048">
    <property type="entry name" value="ZN2_CY6_FUNGAL_2"/>
    <property type="match status" value="1"/>
</dbReference>
<reference evidence="5" key="1">
    <citation type="submission" date="2023-03" db="EMBL/GenBank/DDBJ databases">
        <title>Massive genome expansion in bonnet fungi (Mycena s.s.) driven by repeated elements and novel gene families across ecological guilds.</title>
        <authorList>
            <consortium name="Lawrence Berkeley National Laboratory"/>
            <person name="Harder C.B."/>
            <person name="Miyauchi S."/>
            <person name="Viragh M."/>
            <person name="Kuo A."/>
            <person name="Thoen E."/>
            <person name="Andreopoulos B."/>
            <person name="Lu D."/>
            <person name="Skrede I."/>
            <person name="Drula E."/>
            <person name="Henrissat B."/>
            <person name="Morin E."/>
            <person name="Kohler A."/>
            <person name="Barry K."/>
            <person name="LaButti K."/>
            <person name="Morin E."/>
            <person name="Salamov A."/>
            <person name="Lipzen A."/>
            <person name="Mereny Z."/>
            <person name="Hegedus B."/>
            <person name="Baldrian P."/>
            <person name="Stursova M."/>
            <person name="Weitz H."/>
            <person name="Taylor A."/>
            <person name="Grigoriev I.V."/>
            <person name="Nagy L.G."/>
            <person name="Martin F."/>
            <person name="Kauserud H."/>
        </authorList>
    </citation>
    <scope>NUCLEOTIDE SEQUENCE</scope>
    <source>
        <strain evidence="5">9284</strain>
    </source>
</reference>
<organism evidence="5 6">
    <name type="scientific">Roridomyces roridus</name>
    <dbReference type="NCBI Taxonomy" id="1738132"/>
    <lineage>
        <taxon>Eukaryota</taxon>
        <taxon>Fungi</taxon>
        <taxon>Dikarya</taxon>
        <taxon>Basidiomycota</taxon>
        <taxon>Agaricomycotina</taxon>
        <taxon>Agaricomycetes</taxon>
        <taxon>Agaricomycetidae</taxon>
        <taxon>Agaricales</taxon>
        <taxon>Marasmiineae</taxon>
        <taxon>Mycenaceae</taxon>
        <taxon>Roridomyces</taxon>
    </lineage>
</organism>
<evidence type="ECO:0000259" key="4">
    <source>
        <dbReference type="PROSITE" id="PS50048"/>
    </source>
</evidence>
<dbReference type="SUPFAM" id="SSF57701">
    <property type="entry name" value="Zn2/Cys6 DNA-binding domain"/>
    <property type="match status" value="1"/>
</dbReference>
<accession>A0AAD7FDD7</accession>
<dbReference type="Proteomes" id="UP001221142">
    <property type="component" value="Unassembled WGS sequence"/>
</dbReference>
<feature type="region of interest" description="Disordered" evidence="3">
    <location>
        <begin position="99"/>
        <end position="127"/>
    </location>
</feature>
<dbReference type="SMART" id="SM00066">
    <property type="entry name" value="GAL4"/>
    <property type="match status" value="1"/>
</dbReference>
<dbReference type="GO" id="GO:0003677">
    <property type="term" value="F:DNA binding"/>
    <property type="evidence" value="ECO:0007669"/>
    <property type="project" value="InterPro"/>
</dbReference>
<feature type="compositionally biased region" description="Basic and acidic residues" evidence="3">
    <location>
        <begin position="99"/>
        <end position="114"/>
    </location>
</feature>
<keyword evidence="6" id="KW-1185">Reference proteome</keyword>
<dbReference type="EMBL" id="JARKIF010000021">
    <property type="protein sequence ID" value="KAJ7617290.1"/>
    <property type="molecule type" value="Genomic_DNA"/>
</dbReference>
<dbReference type="GO" id="GO:0000981">
    <property type="term" value="F:DNA-binding transcription factor activity, RNA polymerase II-specific"/>
    <property type="evidence" value="ECO:0007669"/>
    <property type="project" value="InterPro"/>
</dbReference>
<evidence type="ECO:0000313" key="5">
    <source>
        <dbReference type="EMBL" id="KAJ7617290.1"/>
    </source>
</evidence>
<dbReference type="PANTHER" id="PTHR46910">
    <property type="entry name" value="TRANSCRIPTION FACTOR PDR1"/>
    <property type="match status" value="1"/>
</dbReference>
<dbReference type="AlphaFoldDB" id="A0AAD7FDD7"/>
<feature type="domain" description="Zn(2)-C6 fungal-type" evidence="4">
    <location>
        <begin position="19"/>
        <end position="52"/>
    </location>
</feature>
<keyword evidence="2" id="KW-0539">Nucleus</keyword>
<evidence type="ECO:0000256" key="1">
    <source>
        <dbReference type="ARBA" id="ARBA00022723"/>
    </source>
</evidence>
<dbReference type="Pfam" id="PF04082">
    <property type="entry name" value="Fungal_trans"/>
    <property type="match status" value="1"/>
</dbReference>
<evidence type="ECO:0000256" key="2">
    <source>
        <dbReference type="ARBA" id="ARBA00023242"/>
    </source>
</evidence>
<gene>
    <name evidence="5" type="ORF">FB45DRAFT_933822</name>
</gene>
<name>A0AAD7FDD7_9AGAR</name>
<dbReference type="CDD" id="cd00067">
    <property type="entry name" value="GAL4"/>
    <property type="match status" value="1"/>
</dbReference>
<dbReference type="InterPro" id="IPR007219">
    <property type="entry name" value="XnlR_reg_dom"/>
</dbReference>
<dbReference type="GO" id="GO:0006351">
    <property type="term" value="P:DNA-templated transcription"/>
    <property type="evidence" value="ECO:0007669"/>
    <property type="project" value="InterPro"/>
</dbReference>
<protein>
    <submittedName>
        <fullName evidence="5">Fungal-specific transcription factor domain-containing protein</fullName>
    </submittedName>
</protein>
<keyword evidence="1" id="KW-0479">Metal-binding</keyword>
<dbReference type="PROSITE" id="PS00463">
    <property type="entry name" value="ZN2_CY6_FUNGAL_1"/>
    <property type="match status" value="1"/>
</dbReference>
<dbReference type="SMART" id="SM00906">
    <property type="entry name" value="Fungal_trans"/>
    <property type="match status" value="1"/>
</dbReference>
<sequence length="755" mass="84167">MSFNDESELGAWPSKQNRACDVCRRRKTKCEGALLPGSKCAICVAANLDCTYKDSARKRITQSRQVADLEKRLRDSQAVVRNLRAQVVQLQTELDVARSEGTLDSRASSSDEHASPAAATPRSDPGNATLHILRAALRNLITPPAPSTEDLRDAELDEKMAALRMDSPLYVGKSSGAVLVDALLVVKDDVKREVQRTSSNPLSRGIDGMWGTSTRRPEYWLAKPWTKLRDDLTPIHPYTFPAPDLAAHLIDLYFSRANIYLPVLHRPTFERSVAKGVYLWDNSFAATMLLVCAIGSRYSDDPRVLSTHGEQPGHLHCGWEWFNQVPPAGRHIFGQATLYDLQYYCLAVYFLMGATAPRASYMLVGVGLRLAQDVGAHRHTTHAKEPLAERELWKRAFWVLVYLDSYFSTHLGRTCAIQYDDFDVDPLIECDDEYWEHPTHPFIQPAGVPSRIAFFNSLIRLTHILAFTLKILFSLNKTRGLLSADDCEGWEEQFVADLDSALNRWREEVPEHLTWDPARADAVSFHQSVALNCAFCGLQILIHRSFIPGVRNAPNTSRLPSLTVCTSAARLCAGMVDVQRQRNGAEPVALNTNGVFTAALMLILNVWIGRRDGHGESVDVRRDTEYVKKCIEVLRVSERRWQHAGILCDVLTELMSFGQFPDDAQQQPNFNNNLPDEVLRYIFKPPIPGAPHPMDGLEDLQSYLQFGSPGEGSGNVGTMPDMALSGSGETFPMWFGAVTPLQGDEWVASEGSFGA</sequence>
<proteinExistence type="predicted"/>
<evidence type="ECO:0000313" key="6">
    <source>
        <dbReference type="Proteomes" id="UP001221142"/>
    </source>
</evidence>
<comment type="caution">
    <text evidence="5">The sequence shown here is derived from an EMBL/GenBank/DDBJ whole genome shotgun (WGS) entry which is preliminary data.</text>
</comment>